<dbReference type="AlphaFoldDB" id="A0A1Q9BTV3"/>
<gene>
    <name evidence="2" type="ORF">AK812_SmicGene46450</name>
</gene>
<organism evidence="2 3">
    <name type="scientific">Symbiodinium microadriaticum</name>
    <name type="common">Dinoflagellate</name>
    <name type="synonym">Zooxanthella microadriatica</name>
    <dbReference type="NCBI Taxonomy" id="2951"/>
    <lineage>
        <taxon>Eukaryota</taxon>
        <taxon>Sar</taxon>
        <taxon>Alveolata</taxon>
        <taxon>Dinophyceae</taxon>
        <taxon>Suessiales</taxon>
        <taxon>Symbiodiniaceae</taxon>
        <taxon>Symbiodinium</taxon>
    </lineage>
</organism>
<evidence type="ECO:0000313" key="2">
    <source>
        <dbReference type="EMBL" id="OLP74109.1"/>
    </source>
</evidence>
<accession>A0A1Q9BTV3</accession>
<dbReference type="Proteomes" id="UP000186817">
    <property type="component" value="Unassembled WGS sequence"/>
</dbReference>
<reference evidence="2 3" key="1">
    <citation type="submission" date="2016-02" db="EMBL/GenBank/DDBJ databases">
        <title>Genome analysis of coral dinoflagellate symbionts highlights evolutionary adaptations to a symbiotic lifestyle.</title>
        <authorList>
            <person name="Aranda M."/>
            <person name="Li Y."/>
            <person name="Liew Y.J."/>
            <person name="Baumgarten S."/>
            <person name="Simakov O."/>
            <person name="Wilson M."/>
            <person name="Piel J."/>
            <person name="Ashoor H."/>
            <person name="Bougouffa S."/>
            <person name="Bajic V.B."/>
            <person name="Ryu T."/>
            <person name="Ravasi T."/>
            <person name="Bayer T."/>
            <person name="Micklem G."/>
            <person name="Kim H."/>
            <person name="Bhak J."/>
            <person name="Lajeunesse T.C."/>
            <person name="Voolstra C.R."/>
        </authorList>
    </citation>
    <scope>NUCLEOTIDE SEQUENCE [LARGE SCALE GENOMIC DNA]</scope>
    <source>
        <strain evidence="2 3">CCMP2467</strain>
    </source>
</reference>
<evidence type="ECO:0000313" key="3">
    <source>
        <dbReference type="Proteomes" id="UP000186817"/>
    </source>
</evidence>
<evidence type="ECO:0000256" key="1">
    <source>
        <dbReference type="SAM" id="MobiDB-lite"/>
    </source>
</evidence>
<comment type="caution">
    <text evidence="2">The sequence shown here is derived from an EMBL/GenBank/DDBJ whole genome shotgun (WGS) entry which is preliminary data.</text>
</comment>
<name>A0A1Q9BTV3_SYMMI</name>
<protein>
    <submittedName>
        <fullName evidence="2">Uncharacterized protein</fullName>
    </submittedName>
</protein>
<keyword evidence="3" id="KW-1185">Reference proteome</keyword>
<sequence>MPSVPATDGSRGVSPAEIRTFYVFVDCRDQLLDCFQPMQKEERALAYTAWYGHAFFCARAVVGCDEAEWHRYRRQRRTTRRVLEEPLAGAPLRAAGPARFAALEVATTDLPGPELPLIRKCNRAALLAEQDGMCKLCSGAPITAQICELDHRFCAPGLPETGLGALGLVLRLPQSQNQYGGESQHHSGEPLLLLRLPELRRRPRLPPLVCQLQKWDAEPLPASTCATAGRTGWPTLASPILSSVLSTACPPGGGACGSHPRGPALRRPQRASGKPACAEMLDSGLAQWRHFRWSLEATARGPTLVGALQTMEEAWPEGEEHMASINALVGLFARNLDLVYSMRTSNHWDGEAARQTFTDAAGRMHWDHVFVTELLSNSSYRPVHDFMMGAEYTAMARVRRALAEVPKRHLKCLKTDCLVMQDEAPLRHRAGAAPVALGRARPSIAASRRRACGACTGSLAWKRNSSGRAGVAASGGSSHTLPGWREPADGLSRTGKTHLARKIVEALRELGDTVRITKTHAAVQNVGLEAQTADHWVRRNVRSGRCSATWLVIELS</sequence>
<proteinExistence type="predicted"/>
<feature type="region of interest" description="Disordered" evidence="1">
    <location>
        <begin position="467"/>
        <end position="492"/>
    </location>
</feature>
<dbReference type="EMBL" id="LSRX01004250">
    <property type="protein sequence ID" value="OLP74109.1"/>
    <property type="molecule type" value="Genomic_DNA"/>
</dbReference>
<feature type="compositionally biased region" description="Low complexity" evidence="1">
    <location>
        <begin position="467"/>
        <end position="478"/>
    </location>
</feature>